<dbReference type="Proteomes" id="UP000009168">
    <property type="component" value="Unassembled WGS sequence"/>
</dbReference>
<evidence type="ECO:0000256" key="1">
    <source>
        <dbReference type="SAM" id="MobiDB-lite"/>
    </source>
</evidence>
<evidence type="ECO:0000313" key="3">
    <source>
        <dbReference type="EMBL" id="EAS03153.1"/>
    </source>
</evidence>
<dbReference type="GO" id="GO:0005737">
    <property type="term" value="C:cytoplasm"/>
    <property type="evidence" value="ECO:0007669"/>
    <property type="project" value="InterPro"/>
</dbReference>
<evidence type="ECO:0000313" key="4">
    <source>
        <dbReference type="Proteomes" id="UP000009168"/>
    </source>
</evidence>
<dbReference type="GeneID" id="7831331"/>
<sequence>MNLREDIIIGFPDPIKDKLQDASDDFPSLLGGEPVWLNQNSCPDSVQCPLCKGDMTFLLQLYAPLEMEHAYHRVLYVFFCRNKSCQNRQESIKLLRAQQKQSDQITNYKSDKFAKNILEKAYIISTDVVEQKETQSLEKEYMKIAKPFEVDDKEYQQNNKKGAPKENYDKENQLIKQFAQMAMEDPDFGQKFDKLVAESYEDDEDDDDDSDSCFDKFCFVLQKQDYHILRYCRAKDTTPLWYSDKKQWTSLPKCKNCNKNLIFEFQLNSSILNHFPSMIEYDWGVIAFYTCENSCKSKESILQEHTEIQVVLEKEQVEENFRKHMKMVNETNAEEDNEDDDDEDEDQQEEVKNEEQQKGEQNQDQKEQEKKQDQEQEIPCQNNSQTTAESEIEKPKQKKNKKKKAKQEKQEQEAEKQESDGGEDW</sequence>
<organism evidence="3 4">
    <name type="scientific">Tetrahymena thermophila (strain SB210)</name>
    <dbReference type="NCBI Taxonomy" id="312017"/>
    <lineage>
        <taxon>Eukaryota</taxon>
        <taxon>Sar</taxon>
        <taxon>Alveolata</taxon>
        <taxon>Ciliophora</taxon>
        <taxon>Intramacronucleata</taxon>
        <taxon>Oligohymenophorea</taxon>
        <taxon>Hymenostomatida</taxon>
        <taxon>Tetrahymenina</taxon>
        <taxon>Tetrahymenidae</taxon>
        <taxon>Tetrahymena</taxon>
    </lineage>
</organism>
<reference evidence="4" key="1">
    <citation type="journal article" date="2006" name="PLoS Biol.">
        <title>Macronuclear genome sequence of the ciliate Tetrahymena thermophila, a model eukaryote.</title>
        <authorList>
            <person name="Eisen J.A."/>
            <person name="Coyne R.S."/>
            <person name="Wu M."/>
            <person name="Wu D."/>
            <person name="Thiagarajan M."/>
            <person name="Wortman J.R."/>
            <person name="Badger J.H."/>
            <person name="Ren Q."/>
            <person name="Amedeo P."/>
            <person name="Jones K.M."/>
            <person name="Tallon L.J."/>
            <person name="Delcher A.L."/>
            <person name="Salzberg S.L."/>
            <person name="Silva J.C."/>
            <person name="Haas B.J."/>
            <person name="Majoros W.H."/>
            <person name="Farzad M."/>
            <person name="Carlton J.M."/>
            <person name="Smith R.K. Jr."/>
            <person name="Garg J."/>
            <person name="Pearlman R.E."/>
            <person name="Karrer K.M."/>
            <person name="Sun L."/>
            <person name="Manning G."/>
            <person name="Elde N.C."/>
            <person name="Turkewitz A.P."/>
            <person name="Asai D.J."/>
            <person name="Wilkes D.E."/>
            <person name="Wang Y."/>
            <person name="Cai H."/>
            <person name="Collins K."/>
            <person name="Stewart B.A."/>
            <person name="Lee S.R."/>
            <person name="Wilamowska K."/>
            <person name="Weinberg Z."/>
            <person name="Ruzzo W.L."/>
            <person name="Wloga D."/>
            <person name="Gaertig J."/>
            <person name="Frankel J."/>
            <person name="Tsao C.-C."/>
            <person name="Gorovsky M.A."/>
            <person name="Keeling P.J."/>
            <person name="Waller R.F."/>
            <person name="Patron N.J."/>
            <person name="Cherry J.M."/>
            <person name="Stover N.A."/>
            <person name="Krieger C.J."/>
            <person name="del Toro C."/>
            <person name="Ryder H.F."/>
            <person name="Williamson S.C."/>
            <person name="Barbeau R.A."/>
            <person name="Hamilton E.P."/>
            <person name="Orias E."/>
        </authorList>
    </citation>
    <scope>NUCLEOTIDE SEQUENCE [LARGE SCALE GENOMIC DNA]</scope>
    <source>
        <strain evidence="4">SB210</strain>
    </source>
</reference>
<name>I7MA04_TETTS</name>
<dbReference type="RefSeq" id="XP_001023398.1">
    <property type="nucleotide sequence ID" value="XM_001023398.3"/>
</dbReference>
<feature type="domain" description="Programmed cell death protein 2 C-terminal" evidence="2">
    <location>
        <begin position="211"/>
        <end position="300"/>
    </location>
</feature>
<dbReference type="PANTHER" id="PTHR12298:SF4">
    <property type="entry name" value="PROGRAMMED CELL DEATH PROTEIN 2"/>
    <property type="match status" value="1"/>
</dbReference>
<dbReference type="EMBL" id="GG662504">
    <property type="protein sequence ID" value="EAS03153.1"/>
    <property type="molecule type" value="Genomic_DNA"/>
</dbReference>
<feature type="region of interest" description="Disordered" evidence="1">
    <location>
        <begin position="328"/>
        <end position="425"/>
    </location>
</feature>
<dbReference type="AlphaFoldDB" id="I7MA04"/>
<dbReference type="InParanoid" id="I7MA04"/>
<feature type="compositionally biased region" description="Acidic residues" evidence="1">
    <location>
        <begin position="332"/>
        <end position="348"/>
    </location>
</feature>
<dbReference type="STRING" id="312017.I7MA04"/>
<dbReference type="OMA" id="TVYVFCC"/>
<feature type="compositionally biased region" description="Polar residues" evidence="1">
    <location>
        <begin position="379"/>
        <end position="389"/>
    </location>
</feature>
<dbReference type="OrthoDB" id="366284at2759"/>
<dbReference type="HOGENOM" id="CLU_646396_0_0_1"/>
<dbReference type="KEGG" id="tet:TTHERM_00446350"/>
<keyword evidence="4" id="KW-1185">Reference proteome</keyword>
<feature type="compositionally biased region" description="Basic and acidic residues" evidence="1">
    <location>
        <begin position="349"/>
        <end position="374"/>
    </location>
</feature>
<gene>
    <name evidence="3" type="ORF">TTHERM_00446350</name>
</gene>
<feature type="compositionally biased region" description="Basic residues" evidence="1">
    <location>
        <begin position="396"/>
        <end position="406"/>
    </location>
</feature>
<feature type="compositionally biased region" description="Basic and acidic residues" evidence="1">
    <location>
        <begin position="407"/>
        <end position="419"/>
    </location>
</feature>
<dbReference type="PANTHER" id="PTHR12298">
    <property type="entry name" value="PCDC2 PROGRAMMED CELL DEATH PROTEIN 2 -RELATED"/>
    <property type="match status" value="1"/>
</dbReference>
<dbReference type="Pfam" id="PF04194">
    <property type="entry name" value="PDCD2_C"/>
    <property type="match status" value="1"/>
</dbReference>
<dbReference type="eggNOG" id="KOG2061">
    <property type="taxonomic scope" value="Eukaryota"/>
</dbReference>
<evidence type="ECO:0000259" key="2">
    <source>
        <dbReference type="Pfam" id="PF04194"/>
    </source>
</evidence>
<proteinExistence type="predicted"/>
<protein>
    <submittedName>
        <fullName evidence="3">Programmed cell death protein 2, carboxy-terminal domain protein</fullName>
    </submittedName>
</protein>
<accession>I7MA04</accession>
<dbReference type="InterPro" id="IPR007320">
    <property type="entry name" value="PDCD2_C"/>
</dbReference>